<evidence type="ECO:0000256" key="2">
    <source>
        <dbReference type="SAM" id="MobiDB-lite"/>
    </source>
</evidence>
<dbReference type="EC" id="3.1.4.-" evidence="5"/>
<dbReference type="PROSITE" id="PS50110">
    <property type="entry name" value="RESPONSE_REGULATORY"/>
    <property type="match status" value="1"/>
</dbReference>
<comment type="caution">
    <text evidence="5">The sequence shown here is derived from an EMBL/GenBank/DDBJ whole genome shotgun (WGS) entry which is preliminary data.</text>
</comment>
<dbReference type="EMBL" id="JANFWR010000037">
    <property type="protein sequence ID" value="MCW0401199.1"/>
    <property type="molecule type" value="Genomic_DNA"/>
</dbReference>
<dbReference type="InterPro" id="IPR037522">
    <property type="entry name" value="HD_GYP_dom"/>
</dbReference>
<feature type="domain" description="Response regulatory" evidence="3">
    <location>
        <begin position="25"/>
        <end position="140"/>
    </location>
</feature>
<dbReference type="Pfam" id="PF13487">
    <property type="entry name" value="HD_5"/>
    <property type="match status" value="1"/>
</dbReference>
<gene>
    <name evidence="5" type="ORF">NB700_003755</name>
</gene>
<dbReference type="InterPro" id="IPR052020">
    <property type="entry name" value="Cyclic_di-GMP/3'3'-cGAMP_PDE"/>
</dbReference>
<organism evidence="5 6">
    <name type="scientific">Xanthomonas sacchari</name>
    <dbReference type="NCBI Taxonomy" id="56458"/>
    <lineage>
        <taxon>Bacteria</taxon>
        <taxon>Pseudomonadati</taxon>
        <taxon>Pseudomonadota</taxon>
        <taxon>Gammaproteobacteria</taxon>
        <taxon>Lysobacterales</taxon>
        <taxon>Lysobacteraceae</taxon>
        <taxon>Xanthomonas</taxon>
    </lineage>
</organism>
<keyword evidence="5" id="KW-0378">Hydrolase</keyword>
<feature type="domain" description="HD-GYP" evidence="4">
    <location>
        <begin position="148"/>
        <end position="345"/>
    </location>
</feature>
<dbReference type="Gene3D" id="1.10.3210.10">
    <property type="entry name" value="Hypothetical protein af1432"/>
    <property type="match status" value="1"/>
</dbReference>
<keyword evidence="6" id="KW-1185">Reference proteome</keyword>
<dbReference type="CDD" id="cd00077">
    <property type="entry name" value="HDc"/>
    <property type="match status" value="1"/>
</dbReference>
<protein>
    <submittedName>
        <fullName evidence="5">Cyclic di-GMP phosphodiesterase</fullName>
        <ecNumber evidence="5">3.1.4.-</ecNumber>
    </submittedName>
</protein>
<name>A0ABT3E0B1_9XANT</name>
<dbReference type="Gene3D" id="3.40.50.2300">
    <property type="match status" value="1"/>
</dbReference>
<dbReference type="Proteomes" id="UP001320843">
    <property type="component" value="Unassembled WGS sequence"/>
</dbReference>
<evidence type="ECO:0000313" key="5">
    <source>
        <dbReference type="EMBL" id="MCW0401199.1"/>
    </source>
</evidence>
<sequence length="367" mass="40209">MHAIESAPPARRRVSDGEPTMTQPCILCVDDEPSNLALIRQLLREDYALVFAKNGAEALRGVAKHRPALILLDVDLPDIDGYTLARTLKEDARSAAIPIIFVTGKDKDTDESIGFDAGGVDYITKPYSPSILRARVRTHLSLVSATSLADSHRDAIQMLGMAGHYSDSDTGTHIWRMAAYARALALAAGWSCEDADLLEQAAPMHDTGKIGIPDAVLKKPGPLDADEWQVMKRHPRIGYDILSRSSAPLFRLAAEVSLYHHEHWDGGGYPAGVSGTQIPESARIVALADVFDALTSPRPYKDAWPLEQAMALFRDKAGSQFEPRLVELFEAILPQILQIQAYWNERETEDDPPPRGKAQAALGHHGN</sequence>
<dbReference type="SMART" id="SM00448">
    <property type="entry name" value="REC"/>
    <property type="match status" value="1"/>
</dbReference>
<dbReference type="InterPro" id="IPR011006">
    <property type="entry name" value="CheY-like_superfamily"/>
</dbReference>
<dbReference type="InterPro" id="IPR001789">
    <property type="entry name" value="Sig_transdc_resp-reg_receiver"/>
</dbReference>
<dbReference type="PANTHER" id="PTHR45228">
    <property type="entry name" value="CYCLIC DI-GMP PHOSPHODIESTERASE TM_0186-RELATED"/>
    <property type="match status" value="1"/>
</dbReference>
<reference evidence="5 6" key="1">
    <citation type="submission" date="2022-06" db="EMBL/GenBank/DDBJ databases">
        <title>Dynamics of rice microbiomes reveals core vertical transmitted seed endophytes.</title>
        <authorList>
            <person name="Liao K."/>
            <person name="Zhang X."/>
        </authorList>
    </citation>
    <scope>NUCLEOTIDE SEQUENCE [LARGE SCALE GENOMIC DNA]</scope>
    <source>
        <strain evidence="5 6">YT10-10-1</strain>
    </source>
</reference>
<dbReference type="SUPFAM" id="SSF52172">
    <property type="entry name" value="CheY-like"/>
    <property type="match status" value="1"/>
</dbReference>
<dbReference type="InterPro" id="IPR003607">
    <property type="entry name" value="HD/PDEase_dom"/>
</dbReference>
<dbReference type="PROSITE" id="PS51832">
    <property type="entry name" value="HD_GYP"/>
    <property type="match status" value="1"/>
</dbReference>
<evidence type="ECO:0000259" key="4">
    <source>
        <dbReference type="PROSITE" id="PS51832"/>
    </source>
</evidence>
<evidence type="ECO:0000256" key="1">
    <source>
        <dbReference type="PROSITE-ProRule" id="PRU00169"/>
    </source>
</evidence>
<dbReference type="GO" id="GO:0016787">
    <property type="term" value="F:hydrolase activity"/>
    <property type="evidence" value="ECO:0007669"/>
    <property type="project" value="UniProtKB-KW"/>
</dbReference>
<dbReference type="SUPFAM" id="SSF109604">
    <property type="entry name" value="HD-domain/PDEase-like"/>
    <property type="match status" value="1"/>
</dbReference>
<accession>A0ABT3E0B1</accession>
<feature type="modified residue" description="4-aspartylphosphate" evidence="1">
    <location>
        <position position="73"/>
    </location>
</feature>
<dbReference type="SMART" id="SM00471">
    <property type="entry name" value="HDc"/>
    <property type="match status" value="1"/>
</dbReference>
<keyword evidence="1" id="KW-0597">Phosphoprotein</keyword>
<proteinExistence type="predicted"/>
<evidence type="ECO:0000313" key="6">
    <source>
        <dbReference type="Proteomes" id="UP001320843"/>
    </source>
</evidence>
<dbReference type="PANTHER" id="PTHR45228:SF5">
    <property type="entry name" value="CYCLIC DI-GMP PHOSPHODIESTERASE VC_1348-RELATED"/>
    <property type="match status" value="1"/>
</dbReference>
<dbReference type="Pfam" id="PF00072">
    <property type="entry name" value="Response_reg"/>
    <property type="match status" value="1"/>
</dbReference>
<feature type="region of interest" description="Disordered" evidence="2">
    <location>
        <begin position="346"/>
        <end position="367"/>
    </location>
</feature>
<evidence type="ECO:0000259" key="3">
    <source>
        <dbReference type="PROSITE" id="PS50110"/>
    </source>
</evidence>